<evidence type="ECO:0000313" key="2">
    <source>
        <dbReference type="EMBL" id="MBB4932982.1"/>
    </source>
</evidence>
<comment type="caution">
    <text evidence="2">The sequence shown here is derived from an EMBL/GenBank/DDBJ whole genome shotgun (WGS) entry which is preliminary data.</text>
</comment>
<keyword evidence="1" id="KW-1133">Transmembrane helix</keyword>
<feature type="transmembrane region" description="Helical" evidence="1">
    <location>
        <begin position="12"/>
        <end position="31"/>
    </location>
</feature>
<name>A0A7W7W3F0_9ACTN</name>
<keyword evidence="1" id="KW-0812">Transmembrane</keyword>
<dbReference type="RefSeq" id="WP_184580671.1">
    <property type="nucleotide sequence ID" value="NZ_JACHJT010000001.1"/>
</dbReference>
<dbReference type="Proteomes" id="UP000523007">
    <property type="component" value="Unassembled WGS sequence"/>
</dbReference>
<dbReference type="EMBL" id="JACHJT010000001">
    <property type="protein sequence ID" value="MBB4932982.1"/>
    <property type="molecule type" value="Genomic_DNA"/>
</dbReference>
<protein>
    <submittedName>
        <fullName evidence="2">Uncharacterized protein</fullName>
    </submittedName>
</protein>
<evidence type="ECO:0000256" key="1">
    <source>
        <dbReference type="SAM" id="Phobius"/>
    </source>
</evidence>
<gene>
    <name evidence="2" type="ORF">F4561_003802</name>
</gene>
<evidence type="ECO:0000313" key="3">
    <source>
        <dbReference type="Proteomes" id="UP000523007"/>
    </source>
</evidence>
<sequence length="472" mass="51486">MRGDTGSAFSEYGALILLVAVLVAAVLLGSLPRNVSDLIRDGVCKVQSIVTGEECDDGSPEASDPNFLPEYCIREGHKEETGFEISIGFFELGQKYYFAKETLSDGRVVVTMMPSFEAAAEAKAGGGIDFGENSLKRETGGSLQVKLATGNTFFLEDEEQFQELKADIDKTRLEDIQDMTNPVGSRLSRWITEKVGIYEPPDLPPADVKTGTFGLEAEIGKPINKWRADNGATPEMNLTIGTKLDVAHWYDEPGNDKTARTYTYSGQGDLGVDRMGAHVNGGLSWSGATRIMRNEDGSLKNIRYSTTASGDWKAGVEGEDGATADVEAGGSQAVTQEIQLDFETPEEQAMGEQLLEDRGLLPPKNVMESMANPMMDPEEGGDINEDPGEDAEPYEQFAFDRARVWQYQSDVESTDMNFGAKAKMGISLGASFGWSTEDSSTTDAQILEGPENGERTFVRHEPCIAEEHRDRN</sequence>
<keyword evidence="3" id="KW-1185">Reference proteome</keyword>
<accession>A0A7W7W3F0</accession>
<dbReference type="AlphaFoldDB" id="A0A7W7W3F0"/>
<proteinExistence type="predicted"/>
<reference evidence="2 3" key="1">
    <citation type="submission" date="2020-08" db="EMBL/GenBank/DDBJ databases">
        <title>Sequencing the genomes of 1000 actinobacteria strains.</title>
        <authorList>
            <person name="Klenk H.-P."/>
        </authorList>
    </citation>
    <scope>NUCLEOTIDE SEQUENCE [LARGE SCALE GENOMIC DNA]</scope>
    <source>
        <strain evidence="2 3">DSM 102030</strain>
    </source>
</reference>
<keyword evidence="1" id="KW-0472">Membrane</keyword>
<organism evidence="2 3">
    <name type="scientific">Lipingzhangella halophila</name>
    <dbReference type="NCBI Taxonomy" id="1783352"/>
    <lineage>
        <taxon>Bacteria</taxon>
        <taxon>Bacillati</taxon>
        <taxon>Actinomycetota</taxon>
        <taxon>Actinomycetes</taxon>
        <taxon>Streptosporangiales</taxon>
        <taxon>Nocardiopsidaceae</taxon>
        <taxon>Lipingzhangella</taxon>
    </lineage>
</organism>